<dbReference type="PANTHER" id="PTHR21646">
    <property type="entry name" value="UBIQUITIN CARBOXYL-TERMINAL HYDROLASE"/>
    <property type="match status" value="1"/>
</dbReference>
<evidence type="ECO:0000256" key="8">
    <source>
        <dbReference type="ARBA" id="ARBA00023015"/>
    </source>
</evidence>
<organism evidence="12 13">
    <name type="scientific">Rhizopus oryzae</name>
    <name type="common">Mucormycosis agent</name>
    <name type="synonym">Rhizopus arrhizus var. delemar</name>
    <dbReference type="NCBI Taxonomy" id="64495"/>
    <lineage>
        <taxon>Eukaryota</taxon>
        <taxon>Fungi</taxon>
        <taxon>Fungi incertae sedis</taxon>
        <taxon>Mucoromycota</taxon>
        <taxon>Mucoromycotina</taxon>
        <taxon>Mucoromycetes</taxon>
        <taxon>Mucorales</taxon>
        <taxon>Mucorineae</taxon>
        <taxon>Rhizopodaceae</taxon>
        <taxon>Rhizopus</taxon>
    </lineage>
</organism>
<dbReference type="OrthoDB" id="2202101at2759"/>
<keyword evidence="4" id="KW-0645">Protease</keyword>
<evidence type="ECO:0000256" key="10">
    <source>
        <dbReference type="ARBA" id="ARBA00023242"/>
    </source>
</evidence>
<dbReference type="InterPro" id="IPR001394">
    <property type="entry name" value="Peptidase_C19_UCH"/>
</dbReference>
<dbReference type="GO" id="GO:0004843">
    <property type="term" value="F:cysteine-type deubiquitinase activity"/>
    <property type="evidence" value="ECO:0007669"/>
    <property type="project" value="UniProtKB-EC"/>
</dbReference>
<dbReference type="Proteomes" id="UP000716291">
    <property type="component" value="Unassembled WGS sequence"/>
</dbReference>
<keyword evidence="8" id="KW-0805">Transcription regulation</keyword>
<evidence type="ECO:0000256" key="4">
    <source>
        <dbReference type="ARBA" id="ARBA00022670"/>
    </source>
</evidence>
<evidence type="ECO:0000256" key="7">
    <source>
        <dbReference type="ARBA" id="ARBA00022807"/>
    </source>
</evidence>
<dbReference type="GO" id="GO:0006508">
    <property type="term" value="P:proteolysis"/>
    <property type="evidence" value="ECO:0007669"/>
    <property type="project" value="UniProtKB-KW"/>
</dbReference>
<keyword evidence="9" id="KW-0804">Transcription</keyword>
<dbReference type="InterPro" id="IPR018200">
    <property type="entry name" value="USP_CS"/>
</dbReference>
<keyword evidence="13" id="KW-1185">Reference proteome</keyword>
<dbReference type="Pfam" id="PF00443">
    <property type="entry name" value="UCH"/>
    <property type="match status" value="1"/>
</dbReference>
<keyword evidence="6" id="KW-0378">Hydrolase</keyword>
<keyword evidence="10" id="KW-0539">Nucleus</keyword>
<evidence type="ECO:0000313" key="13">
    <source>
        <dbReference type="Proteomes" id="UP000716291"/>
    </source>
</evidence>
<dbReference type="PROSITE" id="PS00973">
    <property type="entry name" value="USP_2"/>
    <property type="match status" value="1"/>
</dbReference>
<dbReference type="InterPro" id="IPR028889">
    <property type="entry name" value="USP"/>
</dbReference>
<dbReference type="PANTHER" id="PTHR21646:SF33">
    <property type="entry name" value="UBIQUITIN CARBOXYL-TERMINAL HYDROLASE 22"/>
    <property type="match status" value="1"/>
</dbReference>
<evidence type="ECO:0000256" key="3">
    <source>
        <dbReference type="ARBA" id="ARBA00012759"/>
    </source>
</evidence>
<dbReference type="PROSITE" id="PS50235">
    <property type="entry name" value="USP_3"/>
    <property type="match status" value="1"/>
</dbReference>
<dbReference type="GO" id="GO:0016579">
    <property type="term" value="P:protein deubiquitination"/>
    <property type="evidence" value="ECO:0007669"/>
    <property type="project" value="InterPro"/>
</dbReference>
<keyword evidence="7" id="KW-0788">Thiol protease</keyword>
<evidence type="ECO:0000313" key="12">
    <source>
        <dbReference type="EMBL" id="KAG1314346.1"/>
    </source>
</evidence>
<dbReference type="AlphaFoldDB" id="A0A9P6XI19"/>
<evidence type="ECO:0000256" key="2">
    <source>
        <dbReference type="ARBA" id="ARBA00004123"/>
    </source>
</evidence>
<reference evidence="12" key="1">
    <citation type="journal article" date="2020" name="Microb. Genom.">
        <title>Genetic diversity of clinical and environmental Mucorales isolates obtained from an investigation of mucormycosis cases among solid organ transplant recipients.</title>
        <authorList>
            <person name="Nguyen M.H."/>
            <person name="Kaul D."/>
            <person name="Muto C."/>
            <person name="Cheng S.J."/>
            <person name="Richter R.A."/>
            <person name="Bruno V.M."/>
            <person name="Liu G."/>
            <person name="Beyhan S."/>
            <person name="Sundermann A.J."/>
            <person name="Mounaud S."/>
            <person name="Pasculle A.W."/>
            <person name="Nierman W.C."/>
            <person name="Driscoll E."/>
            <person name="Cumbie R."/>
            <person name="Clancy C.J."/>
            <person name="Dupont C.L."/>
        </authorList>
    </citation>
    <scope>NUCLEOTIDE SEQUENCE</scope>
    <source>
        <strain evidence="12">GL11</strain>
    </source>
</reference>
<dbReference type="EC" id="3.4.19.12" evidence="3"/>
<feature type="domain" description="USP" evidence="11">
    <location>
        <begin position="1"/>
        <end position="186"/>
    </location>
</feature>
<comment type="subcellular location">
    <subcellularLocation>
        <location evidence="2">Nucleus</location>
    </subcellularLocation>
</comment>
<name>A0A9P6XI19_RHIOR</name>
<accession>A0A9P6XI19</accession>
<keyword evidence="5" id="KW-0833">Ubl conjugation pathway</keyword>
<comment type="catalytic activity">
    <reaction evidence="1">
        <text>Thiol-dependent hydrolysis of ester, thioester, amide, peptide and isopeptide bonds formed by the C-terminal Gly of ubiquitin (a 76-residue protein attached to proteins as an intracellular targeting signal).</text>
        <dbReference type="EC" id="3.4.19.12"/>
    </reaction>
</comment>
<evidence type="ECO:0000259" key="11">
    <source>
        <dbReference type="PROSITE" id="PS50235"/>
    </source>
</evidence>
<sequence>MCCEMNDLFTQLYSGDKQPYGPCRFLQSTWMSQKELAGYAQQDAHEFFISALNNIHAGCEGHKLSNCDLFYQEATKQLSIKRIPPVLSIQLKRFEHGTSTSKIETKIRFPIELDLTPYTTSKKRSSDNIYTLFAVVNHQGKVDTGHYTMFAKHRNEWFKFDDHNVAAAYQKDVLDSKAYMCFYIQKSLKYMYPDGDNLDLFRFE</sequence>
<dbReference type="GO" id="GO:0005634">
    <property type="term" value="C:nucleus"/>
    <property type="evidence" value="ECO:0007669"/>
    <property type="project" value="UniProtKB-SubCell"/>
</dbReference>
<dbReference type="InterPro" id="IPR038765">
    <property type="entry name" value="Papain-like_cys_pep_sf"/>
</dbReference>
<evidence type="ECO:0000256" key="1">
    <source>
        <dbReference type="ARBA" id="ARBA00000707"/>
    </source>
</evidence>
<evidence type="ECO:0000256" key="6">
    <source>
        <dbReference type="ARBA" id="ARBA00022801"/>
    </source>
</evidence>
<comment type="caution">
    <text evidence="12">The sequence shown here is derived from an EMBL/GenBank/DDBJ whole genome shotgun (WGS) entry which is preliminary data.</text>
</comment>
<dbReference type="Gene3D" id="3.90.70.10">
    <property type="entry name" value="Cysteine proteinases"/>
    <property type="match status" value="2"/>
</dbReference>
<dbReference type="InterPro" id="IPR050185">
    <property type="entry name" value="Ub_carboxyl-term_hydrolase"/>
</dbReference>
<evidence type="ECO:0000256" key="5">
    <source>
        <dbReference type="ARBA" id="ARBA00022786"/>
    </source>
</evidence>
<gene>
    <name evidence="12" type="ORF">G6F64_001532</name>
</gene>
<dbReference type="EMBL" id="JAANQT010000119">
    <property type="protein sequence ID" value="KAG1314346.1"/>
    <property type="molecule type" value="Genomic_DNA"/>
</dbReference>
<protein>
    <recommendedName>
        <fullName evidence="3">ubiquitinyl hydrolase 1</fullName>
        <ecNumber evidence="3">3.4.19.12</ecNumber>
    </recommendedName>
</protein>
<dbReference type="SUPFAM" id="SSF54001">
    <property type="entry name" value="Cysteine proteinases"/>
    <property type="match status" value="1"/>
</dbReference>
<proteinExistence type="predicted"/>
<evidence type="ECO:0000256" key="9">
    <source>
        <dbReference type="ARBA" id="ARBA00023163"/>
    </source>
</evidence>